<dbReference type="InterPro" id="IPR000836">
    <property type="entry name" value="PRTase_dom"/>
</dbReference>
<comment type="caution">
    <text evidence="3">The sequence shown here is derived from an EMBL/GenBank/DDBJ whole genome shotgun (WGS) entry which is preliminary data.</text>
</comment>
<name>A0A1G2RJE2_9BACT</name>
<evidence type="ECO:0000313" key="3">
    <source>
        <dbReference type="EMBL" id="OHA72960.1"/>
    </source>
</evidence>
<dbReference type="Gene3D" id="3.40.50.2020">
    <property type="match status" value="1"/>
</dbReference>
<dbReference type="SUPFAM" id="SSF53271">
    <property type="entry name" value="PRTase-like"/>
    <property type="match status" value="1"/>
</dbReference>
<evidence type="ECO:0000313" key="4">
    <source>
        <dbReference type="Proteomes" id="UP000176917"/>
    </source>
</evidence>
<feature type="domain" description="Phosphoribosyltransferase" evidence="2">
    <location>
        <begin position="142"/>
        <end position="237"/>
    </location>
</feature>
<sequence length="246" mass="27907">MIKMLEKIKNGFLDAVFPRMCAGCGEEGAYICKNCELFLGEAPLICPVCNVSSFGGARHVYCENSGYGLDGLTSIWEYEGIVKHLLGQVKYVGITHVVEELVRRAFATMAQDRQRFASFLPFLFEESTTITYVPIFLRKEKRRGFNQAQFVAKEIEKVTGKQAVMFLRKTRNTESQTNLDKEQRLQNMKDAFVVNVKGQMSNFKIPERVVLVDDIWTTGATMKECCKELKKGGVEKVWGFTLARTP</sequence>
<dbReference type="PANTHER" id="PTHR47505:SF1">
    <property type="entry name" value="DNA UTILIZATION PROTEIN YHGH"/>
    <property type="match status" value="1"/>
</dbReference>
<reference evidence="3 4" key="1">
    <citation type="journal article" date="2016" name="Nat. Commun.">
        <title>Thousands of microbial genomes shed light on interconnected biogeochemical processes in an aquifer system.</title>
        <authorList>
            <person name="Anantharaman K."/>
            <person name="Brown C.T."/>
            <person name="Hug L.A."/>
            <person name="Sharon I."/>
            <person name="Castelle C.J."/>
            <person name="Probst A.J."/>
            <person name="Thomas B.C."/>
            <person name="Singh A."/>
            <person name="Wilkins M.J."/>
            <person name="Karaoz U."/>
            <person name="Brodie E.L."/>
            <person name="Williams K.H."/>
            <person name="Hubbard S.S."/>
            <person name="Banfield J.F."/>
        </authorList>
    </citation>
    <scope>NUCLEOTIDE SEQUENCE [LARGE SCALE GENOMIC DNA]</scope>
</reference>
<dbReference type="Proteomes" id="UP000176917">
    <property type="component" value="Unassembled WGS sequence"/>
</dbReference>
<evidence type="ECO:0000259" key="2">
    <source>
        <dbReference type="Pfam" id="PF00156"/>
    </source>
</evidence>
<accession>A0A1G2RJE2</accession>
<dbReference type="EMBL" id="MHUG01000017">
    <property type="protein sequence ID" value="OHA72960.1"/>
    <property type="molecule type" value="Genomic_DNA"/>
</dbReference>
<dbReference type="PANTHER" id="PTHR47505">
    <property type="entry name" value="DNA UTILIZATION PROTEIN YHGH"/>
    <property type="match status" value="1"/>
</dbReference>
<dbReference type="STRING" id="1802461.A3B24_03035"/>
<dbReference type="CDD" id="cd06223">
    <property type="entry name" value="PRTases_typeI"/>
    <property type="match status" value="1"/>
</dbReference>
<proteinExistence type="inferred from homology"/>
<dbReference type="Pfam" id="PF00156">
    <property type="entry name" value="Pribosyltran"/>
    <property type="match status" value="1"/>
</dbReference>
<evidence type="ECO:0000256" key="1">
    <source>
        <dbReference type="ARBA" id="ARBA00008007"/>
    </source>
</evidence>
<comment type="similarity">
    <text evidence="1">Belongs to the ComF/GntX family.</text>
</comment>
<protein>
    <recommendedName>
        <fullName evidence="2">Phosphoribosyltransferase domain-containing protein</fullName>
    </recommendedName>
</protein>
<gene>
    <name evidence="3" type="ORF">A3B24_03035</name>
</gene>
<organism evidence="3 4">
    <name type="scientific">Candidatus Wildermuthbacteria bacterium RIFCSPLOWO2_01_FULL_48_16</name>
    <dbReference type="NCBI Taxonomy" id="1802461"/>
    <lineage>
        <taxon>Bacteria</taxon>
        <taxon>Candidatus Wildermuthiibacteriota</taxon>
    </lineage>
</organism>
<dbReference type="InterPro" id="IPR029057">
    <property type="entry name" value="PRTase-like"/>
</dbReference>
<dbReference type="InterPro" id="IPR051910">
    <property type="entry name" value="ComF/GntX_DNA_util-trans"/>
</dbReference>
<dbReference type="AlphaFoldDB" id="A0A1G2RJE2"/>